<evidence type="ECO:0000313" key="2">
    <source>
        <dbReference type="EMBL" id="GEA36673.1"/>
    </source>
</evidence>
<dbReference type="InterPro" id="IPR025487">
    <property type="entry name" value="DUF4379"/>
</dbReference>
<protein>
    <recommendedName>
        <fullName evidence="1">Treble clef zinc finger domain-containing protein</fullName>
    </recommendedName>
</protein>
<dbReference type="PANTHER" id="PTHR37317">
    <property type="entry name" value="BLR8090 PROTEIN"/>
    <property type="match status" value="1"/>
</dbReference>
<organism evidence="2 3">
    <name type="scientific">Enterocloster clostridioformis</name>
    <dbReference type="NCBI Taxonomy" id="1531"/>
    <lineage>
        <taxon>Bacteria</taxon>
        <taxon>Bacillati</taxon>
        <taxon>Bacillota</taxon>
        <taxon>Clostridia</taxon>
        <taxon>Lachnospirales</taxon>
        <taxon>Lachnospiraceae</taxon>
        <taxon>Enterocloster</taxon>
    </lineage>
</organism>
<feature type="domain" description="Treble clef zinc finger" evidence="1">
    <location>
        <begin position="12"/>
        <end position="64"/>
    </location>
</feature>
<name>A0A829WCJ8_9FIRM</name>
<comment type="caution">
    <text evidence="2">The sequence shown here is derived from an EMBL/GenBank/DDBJ whole genome shotgun (WGS) entry which is preliminary data.</text>
</comment>
<evidence type="ECO:0000313" key="3">
    <source>
        <dbReference type="Proteomes" id="UP000315200"/>
    </source>
</evidence>
<dbReference type="EMBL" id="BJLB01000001">
    <property type="protein sequence ID" value="GEA36673.1"/>
    <property type="molecule type" value="Genomic_DNA"/>
</dbReference>
<proteinExistence type="predicted"/>
<dbReference type="AlphaFoldDB" id="A0A829WCJ8"/>
<dbReference type="Proteomes" id="UP000315200">
    <property type="component" value="Unassembled WGS sequence"/>
</dbReference>
<feature type="domain" description="Treble clef zinc finger" evidence="1">
    <location>
        <begin position="151"/>
        <end position="202"/>
    </location>
</feature>
<accession>A0A829WCJ8</accession>
<feature type="domain" description="Treble clef zinc finger" evidence="1">
    <location>
        <begin position="289"/>
        <end position="342"/>
    </location>
</feature>
<gene>
    <name evidence="2" type="ORF">Ccl03g_23860</name>
</gene>
<dbReference type="PANTHER" id="PTHR37317:SF1">
    <property type="entry name" value="ZINC-RIBBON DOMAIN-CONTAINING PROTEIN-RELATED"/>
    <property type="match status" value="1"/>
</dbReference>
<dbReference type="RefSeq" id="WP_141267647.1">
    <property type="nucleotide sequence ID" value="NZ_BJLB01000001.1"/>
</dbReference>
<feature type="domain" description="Treble clef zinc finger" evidence="1">
    <location>
        <begin position="219"/>
        <end position="273"/>
    </location>
</feature>
<feature type="domain" description="Treble clef zinc finger" evidence="1">
    <location>
        <begin position="81"/>
        <end position="133"/>
    </location>
</feature>
<evidence type="ECO:0000259" key="1">
    <source>
        <dbReference type="Pfam" id="PF14311"/>
    </source>
</evidence>
<reference evidence="2 3" key="1">
    <citation type="submission" date="2019-06" db="EMBL/GenBank/DDBJ databases">
        <title>Draft genome sequence of [Clostridium] clostridioforme NBRC 113352.</title>
        <authorList>
            <person name="Miura T."/>
            <person name="Furukawa M."/>
            <person name="Shimamura M."/>
            <person name="Ohyama Y."/>
            <person name="Yamazoe A."/>
            <person name="Kawasaki H."/>
        </authorList>
    </citation>
    <scope>NUCLEOTIDE SEQUENCE [LARGE SCALE GENOMIC DNA]</scope>
    <source>
        <strain evidence="2 3">NBRC 113352</strain>
    </source>
</reference>
<sequence length="462" mass="52717">MSNSLAAVHPELIVEWSDRNLPLTPDSITFGSNKKVWWKGACGHEWETSIKARSGGEKCPICSGARVIAGINDLATLEPLLVKQWSKKNKIKPTEVSIGSHKKVIWRCEKGHEWIATVKSRTINKTGCPYCSHNKVLAGFNDLATLFPEVADEWSDKNEKKPTEVTAFANSKAWWKCKICGCEWNTLISTRSGGSKCPCCSGYTFIKGKNDLKSTHPLIAKEWSEKNYPLQPDEVNAKSRKNVWWHCRKCGNEWKSVINARVKGTVCPVCAEREVFAGYNDLSTTDKQLLTEWDYELNKLKPTEVSRNSAKRAWWQCRYGHSWSMKINERTVFNKGCRICEQEYLSLFPALAIGYYANMKGLKVEFGSDRLFGIPLDVYIPAEQVAIQVNMDSDKIGILKDYLCKQREIKLIKLPMKPNEAEPEYAQRIKAAFQSVHIFISSDTQEDVRIIRKTFENWRSSR</sequence>
<dbReference type="Pfam" id="PF14311">
    <property type="entry name" value="DUF4379"/>
    <property type="match status" value="5"/>
</dbReference>